<dbReference type="EMBL" id="BMGR01000011">
    <property type="protein sequence ID" value="GGG13718.1"/>
    <property type="molecule type" value="Genomic_DNA"/>
</dbReference>
<keyword evidence="2" id="KW-1185">Reference proteome</keyword>
<dbReference type="AlphaFoldDB" id="A0A917D901"/>
<sequence>MSRLLAAQELQPHKVRCYLQPRDPDFGAKRIELLQVYQQVEYILENEELKPLCDVYLSYNEKPGIQAIENTAEDVTPVPGKHKTIERDPE</sequence>
<proteinExistence type="predicted"/>
<reference evidence="1" key="2">
    <citation type="submission" date="2020-09" db="EMBL/GenBank/DDBJ databases">
        <authorList>
            <person name="Sun Q."/>
            <person name="Zhou Y."/>
        </authorList>
    </citation>
    <scope>NUCLEOTIDE SEQUENCE</scope>
    <source>
        <strain evidence="1">CGMCC 1.12987</strain>
    </source>
</reference>
<accession>A0A917D901</accession>
<reference evidence="1" key="1">
    <citation type="journal article" date="2014" name="Int. J. Syst. Evol. Microbiol.">
        <title>Complete genome sequence of Corynebacterium casei LMG S-19264T (=DSM 44701T), isolated from a smear-ripened cheese.</title>
        <authorList>
            <consortium name="US DOE Joint Genome Institute (JGI-PGF)"/>
            <person name="Walter F."/>
            <person name="Albersmeier A."/>
            <person name="Kalinowski J."/>
            <person name="Ruckert C."/>
        </authorList>
    </citation>
    <scope>NUCLEOTIDE SEQUENCE</scope>
    <source>
        <strain evidence="1">CGMCC 1.12987</strain>
    </source>
</reference>
<gene>
    <name evidence="1" type="ORF">GCM10010916_33310</name>
</gene>
<dbReference type="RefSeq" id="WP_229725364.1">
    <property type="nucleotide sequence ID" value="NZ_BMGR01000011.1"/>
</dbReference>
<dbReference type="Proteomes" id="UP000644756">
    <property type="component" value="Unassembled WGS sequence"/>
</dbReference>
<protein>
    <submittedName>
        <fullName evidence="1">Uncharacterized protein</fullName>
    </submittedName>
</protein>
<name>A0A917D901_9BACL</name>
<organism evidence="1 2">
    <name type="scientific">Paenibacillus abyssi</name>
    <dbReference type="NCBI Taxonomy" id="1340531"/>
    <lineage>
        <taxon>Bacteria</taxon>
        <taxon>Bacillati</taxon>
        <taxon>Bacillota</taxon>
        <taxon>Bacilli</taxon>
        <taxon>Bacillales</taxon>
        <taxon>Paenibacillaceae</taxon>
        <taxon>Paenibacillus</taxon>
    </lineage>
</organism>
<comment type="caution">
    <text evidence="1">The sequence shown here is derived from an EMBL/GenBank/DDBJ whole genome shotgun (WGS) entry which is preliminary data.</text>
</comment>
<evidence type="ECO:0000313" key="1">
    <source>
        <dbReference type="EMBL" id="GGG13718.1"/>
    </source>
</evidence>
<evidence type="ECO:0000313" key="2">
    <source>
        <dbReference type="Proteomes" id="UP000644756"/>
    </source>
</evidence>